<reference evidence="2" key="1">
    <citation type="journal article" date="2021" name="PeerJ">
        <title>Extensive microbial diversity within the chicken gut microbiome revealed by metagenomics and culture.</title>
        <authorList>
            <person name="Gilroy R."/>
            <person name="Ravi A."/>
            <person name="Getino M."/>
            <person name="Pursley I."/>
            <person name="Horton D.L."/>
            <person name="Alikhan N.F."/>
            <person name="Baker D."/>
            <person name="Gharbi K."/>
            <person name="Hall N."/>
            <person name="Watson M."/>
            <person name="Adriaenssens E.M."/>
            <person name="Foster-Nyarko E."/>
            <person name="Jarju S."/>
            <person name="Secka A."/>
            <person name="Antonio M."/>
            <person name="Oren A."/>
            <person name="Chaudhuri R.R."/>
            <person name="La Ragione R."/>
            <person name="Hildebrand F."/>
            <person name="Pallen M.J."/>
        </authorList>
    </citation>
    <scope>NUCLEOTIDE SEQUENCE</scope>
    <source>
        <strain evidence="2">4100</strain>
    </source>
</reference>
<protein>
    <recommendedName>
        <fullName evidence="1">Thaumarchaeal output domain-containing protein</fullName>
    </recommendedName>
</protein>
<dbReference type="AlphaFoldDB" id="A0A4Q0U962"/>
<dbReference type="InterPro" id="IPR040572">
    <property type="entry name" value="TackOD1"/>
</dbReference>
<dbReference type="Pfam" id="PF18551">
    <property type="entry name" value="TackOD1"/>
    <property type="match status" value="1"/>
</dbReference>
<dbReference type="Proteomes" id="UP000711407">
    <property type="component" value="Unassembled WGS sequence"/>
</dbReference>
<accession>A0A4Q0U962</accession>
<evidence type="ECO:0000313" key="3">
    <source>
        <dbReference type="Proteomes" id="UP000711407"/>
    </source>
</evidence>
<reference evidence="2" key="2">
    <citation type="submission" date="2021-09" db="EMBL/GenBank/DDBJ databases">
        <authorList>
            <person name="Gilroy R."/>
        </authorList>
    </citation>
    <scope>NUCLEOTIDE SEQUENCE</scope>
    <source>
        <strain evidence="2">4100</strain>
    </source>
</reference>
<dbReference type="EMBL" id="DYXT01000016">
    <property type="protein sequence ID" value="HJE38527.1"/>
    <property type="molecule type" value="Genomic_DNA"/>
</dbReference>
<evidence type="ECO:0000259" key="1">
    <source>
        <dbReference type="Pfam" id="PF18551"/>
    </source>
</evidence>
<feature type="domain" description="Thaumarchaeal output" evidence="1">
    <location>
        <begin position="153"/>
        <end position="316"/>
    </location>
</feature>
<name>A0A4Q0U962_9BACT</name>
<sequence length="473" mass="55035">MDGKDKKYQIVTNVNRRKILVINDVVEVDRTPGLSFEDFDAMFINVMSPQMNRNMLAIRLASPLQSEKCRFKPCYVTRRLSGWLGKAEVIVDGYASSPTDHNVAQGIEDIYANMRHLNFLLGTEPVVTHAEEVLRLCRYAISRRQFTFSSEPTPGLNSGYMALYYYTIWDEEQEYMLMEERHFFHQQLLKLGYIHRTRFVHKIHVCPSCHRSHLLFFECCPKCGSSNLKEEAVIHHFRCANVSPESSYACDGDLRCPKCGRMLRHIGVDYDKPSSVYTCGECGDSFMYPDMSVLCASCRQTHSTDGLMPIDVEEYEFTPEGIRAFANNDVRLTVSQVGFYGYSSMRDFLDYLRMASRTGQGQQEVFVIARFYVFDPMSDEMLSQDVVPPIVRAMTRFYNYKSALWGNNYYFLCRVAEGEIAVRRGQMEYELKEELDDYRELHDGFQFELVDTYIYTPGDDVEQFIRRIEDERH</sequence>
<gene>
    <name evidence="2" type="ORF">K8V47_02010</name>
</gene>
<organism evidence="2 3">
    <name type="scientific">Candidatus Amulumruptor caecigallinarius</name>
    <dbReference type="NCBI Taxonomy" id="2109911"/>
    <lineage>
        <taxon>Bacteria</taxon>
        <taxon>Pseudomonadati</taxon>
        <taxon>Bacteroidota</taxon>
        <taxon>Bacteroidia</taxon>
        <taxon>Bacteroidales</taxon>
        <taxon>Muribaculaceae</taxon>
        <taxon>Candidatus Amulumruptor</taxon>
    </lineage>
</organism>
<comment type="caution">
    <text evidence="2">The sequence shown here is derived from an EMBL/GenBank/DDBJ whole genome shotgun (WGS) entry which is preliminary data.</text>
</comment>
<proteinExistence type="predicted"/>
<evidence type="ECO:0000313" key="2">
    <source>
        <dbReference type="EMBL" id="HJE38527.1"/>
    </source>
</evidence>